<organism evidence="1 2">
    <name type="scientific">Oceanospirillum sediminis</name>
    <dbReference type="NCBI Taxonomy" id="2760088"/>
    <lineage>
        <taxon>Bacteria</taxon>
        <taxon>Pseudomonadati</taxon>
        <taxon>Pseudomonadota</taxon>
        <taxon>Gammaproteobacteria</taxon>
        <taxon>Oceanospirillales</taxon>
        <taxon>Oceanospirillaceae</taxon>
        <taxon>Oceanospirillum</taxon>
    </lineage>
</organism>
<dbReference type="AlphaFoldDB" id="A0A839IWX3"/>
<dbReference type="EMBL" id="JACJFM010000335">
    <property type="protein sequence ID" value="MBB1489893.1"/>
    <property type="molecule type" value="Genomic_DNA"/>
</dbReference>
<evidence type="ECO:0000313" key="1">
    <source>
        <dbReference type="EMBL" id="MBB1489893.1"/>
    </source>
</evidence>
<accession>A0A839IWX3</accession>
<name>A0A839IWX3_9GAMM</name>
<dbReference type="Proteomes" id="UP000565262">
    <property type="component" value="Unassembled WGS sequence"/>
</dbReference>
<evidence type="ECO:0000313" key="2">
    <source>
        <dbReference type="Proteomes" id="UP000565262"/>
    </source>
</evidence>
<comment type="caution">
    <text evidence="1">The sequence shown here is derived from an EMBL/GenBank/DDBJ whole genome shotgun (WGS) entry which is preliminary data.</text>
</comment>
<reference evidence="1 2" key="1">
    <citation type="submission" date="2020-08" db="EMBL/GenBank/DDBJ databases">
        <title>Oceanospirillum sp. nov. isolated from marine sediment.</title>
        <authorList>
            <person name="Ji X."/>
        </authorList>
    </citation>
    <scope>NUCLEOTIDE SEQUENCE [LARGE SCALE GENOMIC DNA]</scope>
    <source>
        <strain evidence="1 2">D5</strain>
    </source>
</reference>
<sequence>MTANEVTQKVKNNIDTKLVVTGVAPQRFSCAIKMAVLQMIGIRITAVIVTAQCREGVTCLWYGGNADVIRGHQSLVKTDQTFTD</sequence>
<proteinExistence type="predicted"/>
<keyword evidence="2" id="KW-1185">Reference proteome</keyword>
<protein>
    <submittedName>
        <fullName evidence="1">Uncharacterized protein</fullName>
    </submittedName>
</protein>
<gene>
    <name evidence="1" type="ORF">H4O21_25140</name>
</gene>